<dbReference type="Pfam" id="PF11738">
    <property type="entry name" value="DUF3298"/>
    <property type="match status" value="1"/>
</dbReference>
<feature type="signal peptide" evidence="1">
    <location>
        <begin position="1"/>
        <end position="23"/>
    </location>
</feature>
<comment type="caution">
    <text evidence="4">The sequence shown here is derived from an EMBL/GenBank/DDBJ whole genome shotgun (WGS) entry which is preliminary data.</text>
</comment>
<keyword evidence="5" id="KW-1185">Reference proteome</keyword>
<feature type="domain" description="Deacetylase PdaC" evidence="3">
    <location>
        <begin position="43"/>
        <end position="113"/>
    </location>
</feature>
<evidence type="ECO:0000313" key="5">
    <source>
        <dbReference type="Proteomes" id="UP000591941"/>
    </source>
</evidence>
<keyword evidence="1" id="KW-0732">Signal</keyword>
<dbReference type="RefSeq" id="WP_159823163.1">
    <property type="nucleotide sequence ID" value="NZ_CABWNB010000003.1"/>
</dbReference>
<dbReference type="OrthoDB" id="5637at2"/>
<feature type="chain" id="PRO_5032658456" description="DUF3298/DUF4163 domain-containing protein" evidence="1">
    <location>
        <begin position="24"/>
        <end position="211"/>
    </location>
</feature>
<name>A0A841R0Q0_9FIRM</name>
<dbReference type="GeneID" id="93485685"/>
<accession>A0A841R0Q0</accession>
<evidence type="ECO:0000259" key="3">
    <source>
        <dbReference type="Pfam" id="PF13739"/>
    </source>
</evidence>
<organism evidence="4 5">
    <name type="scientific">Negativicoccus succinicivorans</name>
    <dbReference type="NCBI Taxonomy" id="620903"/>
    <lineage>
        <taxon>Bacteria</taxon>
        <taxon>Bacillati</taxon>
        <taxon>Bacillota</taxon>
        <taxon>Negativicutes</taxon>
        <taxon>Veillonellales</taxon>
        <taxon>Veillonellaceae</taxon>
        <taxon>Negativicoccus</taxon>
    </lineage>
</organism>
<proteinExistence type="predicted"/>
<dbReference type="InterPro" id="IPR037126">
    <property type="entry name" value="PdaC/RsiV-like_sf"/>
</dbReference>
<feature type="domain" description="DUF3298" evidence="2">
    <location>
        <begin position="151"/>
        <end position="206"/>
    </location>
</feature>
<dbReference type="Proteomes" id="UP000591941">
    <property type="component" value="Unassembled WGS sequence"/>
</dbReference>
<sequence>MKNLRKLTLLCGLLTAVSLSACAMPTTTTTWSQSEVKISGQPVASTSINKALAHYASEARQNGEKIQAEAKSMQERSWSYEHNYTQKATYCGDQYISFLTEEYTYEGGPHGYTETRGLVFATKTGEKVTLEQYLGRSRAELQTLLGDVVRNDLDARNVAYFEDELPAALATDAPYNYYLDQAGHAILLFNQYEIAPYSSGLISIDVSSLRK</sequence>
<evidence type="ECO:0008006" key="6">
    <source>
        <dbReference type="Google" id="ProtNLM"/>
    </source>
</evidence>
<dbReference type="Pfam" id="PF13739">
    <property type="entry name" value="PdaC"/>
    <property type="match status" value="1"/>
</dbReference>
<dbReference type="AlphaFoldDB" id="A0A841R0Q0"/>
<dbReference type="PROSITE" id="PS51257">
    <property type="entry name" value="PROKAR_LIPOPROTEIN"/>
    <property type="match status" value="1"/>
</dbReference>
<dbReference type="InterPro" id="IPR021729">
    <property type="entry name" value="DUF3298"/>
</dbReference>
<dbReference type="InterPro" id="IPR025303">
    <property type="entry name" value="PdaC"/>
</dbReference>
<dbReference type="EMBL" id="JACHHI010000002">
    <property type="protein sequence ID" value="MBB6477376.1"/>
    <property type="molecule type" value="Genomic_DNA"/>
</dbReference>
<evidence type="ECO:0000313" key="4">
    <source>
        <dbReference type="EMBL" id="MBB6477376.1"/>
    </source>
</evidence>
<protein>
    <recommendedName>
        <fullName evidence="6">DUF3298/DUF4163 domain-containing protein</fullName>
    </recommendedName>
</protein>
<evidence type="ECO:0000256" key="1">
    <source>
        <dbReference type="SAM" id="SignalP"/>
    </source>
</evidence>
<gene>
    <name evidence="4" type="ORF">HNR45_000406</name>
</gene>
<reference evidence="4 5" key="1">
    <citation type="submission" date="2020-08" db="EMBL/GenBank/DDBJ databases">
        <title>Genomic Encyclopedia of Type Strains, Phase IV (KMG-IV): sequencing the most valuable type-strain genomes for metagenomic binning, comparative biology and taxonomic classification.</title>
        <authorList>
            <person name="Goeker M."/>
        </authorList>
    </citation>
    <scope>NUCLEOTIDE SEQUENCE [LARGE SCALE GENOMIC DNA]</scope>
    <source>
        <strain evidence="4 5">DSM 21255</strain>
    </source>
</reference>
<dbReference type="Gene3D" id="3.30.565.40">
    <property type="entry name" value="Fervidobacterium nodosum Rt17-B1 like"/>
    <property type="match status" value="1"/>
</dbReference>
<evidence type="ECO:0000259" key="2">
    <source>
        <dbReference type="Pfam" id="PF11738"/>
    </source>
</evidence>
<dbReference type="Gene3D" id="3.90.640.20">
    <property type="entry name" value="Heat-shock cognate protein, ATPase"/>
    <property type="match status" value="1"/>
</dbReference>